<protein>
    <recommendedName>
        <fullName evidence="4">VWFA domain-containing protein</fullName>
    </recommendedName>
</protein>
<evidence type="ECO:0008006" key="4">
    <source>
        <dbReference type="Google" id="ProtNLM"/>
    </source>
</evidence>
<dbReference type="Proteomes" id="UP000597762">
    <property type="component" value="Unassembled WGS sequence"/>
</dbReference>
<feature type="signal peptide" evidence="1">
    <location>
        <begin position="1"/>
        <end position="16"/>
    </location>
</feature>
<gene>
    <name evidence="2" type="ORF">SPHA_55238</name>
</gene>
<feature type="chain" id="PRO_5032877389" description="VWFA domain-containing protein" evidence="1">
    <location>
        <begin position="17"/>
        <end position="280"/>
    </location>
</feature>
<comment type="caution">
    <text evidence="2">The sequence shown here is derived from an EMBL/GenBank/DDBJ whole genome shotgun (WGS) entry which is preliminary data.</text>
</comment>
<keyword evidence="3" id="KW-1185">Reference proteome</keyword>
<dbReference type="AlphaFoldDB" id="A0A812DL90"/>
<organism evidence="2 3">
    <name type="scientific">Acanthosepion pharaonis</name>
    <name type="common">Pharaoh cuttlefish</name>
    <name type="synonym">Sepia pharaonis</name>
    <dbReference type="NCBI Taxonomy" id="158019"/>
    <lineage>
        <taxon>Eukaryota</taxon>
        <taxon>Metazoa</taxon>
        <taxon>Spiralia</taxon>
        <taxon>Lophotrochozoa</taxon>
        <taxon>Mollusca</taxon>
        <taxon>Cephalopoda</taxon>
        <taxon>Coleoidea</taxon>
        <taxon>Decapodiformes</taxon>
        <taxon>Sepiida</taxon>
        <taxon>Sepiina</taxon>
        <taxon>Sepiidae</taxon>
        <taxon>Acanthosepion</taxon>
    </lineage>
</organism>
<evidence type="ECO:0000256" key="1">
    <source>
        <dbReference type="SAM" id="SignalP"/>
    </source>
</evidence>
<evidence type="ECO:0000313" key="2">
    <source>
        <dbReference type="EMBL" id="CAE1302799.1"/>
    </source>
</evidence>
<name>A0A812DL90_ACAPH</name>
<sequence length="280" mass="31572">MVFLLCLLLVAVHSDGLKTQPPQSLRDRSSTIIFGYDLLSMGEYRASKISRFINSLLPYTGYGYYKVLSYAYCPENFNIPVTSLMNKNHFDVQRSITSNINVPGLAEVVRQIRSDLYARANQNKNAGFRGSEVAVIFIDPSVTVITPEVLRETEKLKQQGSKLFVVSVGQKECCLPNRFYSLAGRANTFTYPTYKQLLYAIPPLKFRGLPSWDDIYRTVYVCLIASVKCSVGLRSEVMTIVSKTKSFLSLFVTIISAFLSLIQTRAVTSPLWPARRTLTR</sequence>
<keyword evidence="1" id="KW-0732">Signal</keyword>
<evidence type="ECO:0000313" key="3">
    <source>
        <dbReference type="Proteomes" id="UP000597762"/>
    </source>
</evidence>
<reference evidence="2" key="1">
    <citation type="submission" date="2021-01" db="EMBL/GenBank/DDBJ databases">
        <authorList>
            <person name="Li R."/>
            <person name="Bekaert M."/>
        </authorList>
    </citation>
    <scope>NUCLEOTIDE SEQUENCE</scope>
    <source>
        <strain evidence="2">Farmed</strain>
    </source>
</reference>
<dbReference type="EMBL" id="CAHIKZ030003660">
    <property type="protein sequence ID" value="CAE1302799.1"/>
    <property type="molecule type" value="Genomic_DNA"/>
</dbReference>
<proteinExistence type="predicted"/>
<accession>A0A812DL90</accession>